<evidence type="ECO:0000313" key="2">
    <source>
        <dbReference type="Proteomes" id="UP000436088"/>
    </source>
</evidence>
<organism evidence="1 2">
    <name type="scientific">Hibiscus syriacus</name>
    <name type="common">Rose of Sharon</name>
    <dbReference type="NCBI Taxonomy" id="106335"/>
    <lineage>
        <taxon>Eukaryota</taxon>
        <taxon>Viridiplantae</taxon>
        <taxon>Streptophyta</taxon>
        <taxon>Embryophyta</taxon>
        <taxon>Tracheophyta</taxon>
        <taxon>Spermatophyta</taxon>
        <taxon>Magnoliopsida</taxon>
        <taxon>eudicotyledons</taxon>
        <taxon>Gunneridae</taxon>
        <taxon>Pentapetalae</taxon>
        <taxon>rosids</taxon>
        <taxon>malvids</taxon>
        <taxon>Malvales</taxon>
        <taxon>Malvaceae</taxon>
        <taxon>Malvoideae</taxon>
        <taxon>Hibiscus</taxon>
    </lineage>
</organism>
<reference evidence="1" key="1">
    <citation type="submission" date="2019-09" db="EMBL/GenBank/DDBJ databases">
        <title>Draft genome information of white flower Hibiscus syriacus.</title>
        <authorList>
            <person name="Kim Y.-M."/>
        </authorList>
    </citation>
    <scope>NUCLEOTIDE SEQUENCE [LARGE SCALE GENOMIC DNA]</scope>
    <source>
        <strain evidence="1">YM2019G1</strain>
    </source>
</reference>
<keyword evidence="2" id="KW-1185">Reference proteome</keyword>
<proteinExistence type="predicted"/>
<name>A0A6A3AGY2_HIBSY</name>
<dbReference type="Proteomes" id="UP000436088">
    <property type="component" value="Unassembled WGS sequence"/>
</dbReference>
<dbReference type="EMBL" id="VEPZ02001004">
    <property type="protein sequence ID" value="KAE8702967.1"/>
    <property type="molecule type" value="Genomic_DNA"/>
</dbReference>
<dbReference type="Gene3D" id="3.40.50.150">
    <property type="entry name" value="Vaccinia Virus protein VP39"/>
    <property type="match status" value="1"/>
</dbReference>
<accession>A0A6A3AGY2</accession>
<gene>
    <name evidence="1" type="ORF">F3Y22_tig00110478pilonHSYRG00129</name>
</gene>
<evidence type="ECO:0000313" key="1">
    <source>
        <dbReference type="EMBL" id="KAE8702967.1"/>
    </source>
</evidence>
<sequence length="539" mass="60482">MARLSAIVYYDGEIREDETGVVFVSNERVKISFKKNISFEELITKISRKIHVGSSRRISSLQYRFPTSLLSLTYTTFELSNNDNVEMMVESQSNYSDADVEMYTHFVQVRASRGQSLSSHYGLAEQVDQVDSPTTVMCNDFNAIMGRHSSATPYDMYRSWSTNNPYDNIASSSRGRHSSANFFDHIAMPSTQPSVQRASSRLFDLNVAQTVPPAHMYEADYGAMYGPEFVDMPHLGDYGYYSSINNVELSLGMEFSSKEEAVVAIKNYNIRNCVQSRVDRSTTEKYGELGVNRHGYMCNYTYSAVQGARLPDACQILGKARGARLTPRVSMSAYNAVQGHALLLRLGCGYGLHGIFACLKAKPTAGESLTPSRQTIAPTVHFYAGDWEELPSVLSVVRSDVSELTTGLSFSFSEEDFLDGCSSQDGSIMAQEISSRRSRRLSRSRAWERAIEIDQGEGGYDVILMTEIPYPVSSLKKLYALIKKCLRPPYGVVYLARKNYVGYNSAARHLRSLVDEEGIFGAHLIKEVMDRDIWKFFLK</sequence>
<protein>
    <submittedName>
        <fullName evidence="1">Processing isoform 1</fullName>
    </submittedName>
</protein>
<dbReference type="AlphaFoldDB" id="A0A6A3AGY2"/>
<dbReference type="InterPro" id="IPR029063">
    <property type="entry name" value="SAM-dependent_MTases_sf"/>
</dbReference>
<comment type="caution">
    <text evidence="1">The sequence shown here is derived from an EMBL/GenBank/DDBJ whole genome shotgun (WGS) entry which is preliminary data.</text>
</comment>